<dbReference type="Proteomes" id="UP000664169">
    <property type="component" value="Unassembled WGS sequence"/>
</dbReference>
<protein>
    <recommendedName>
        <fullName evidence="3">PWI domain-containing protein</fullName>
    </recommendedName>
</protein>
<proteinExistence type="predicted"/>
<dbReference type="GO" id="GO:0005681">
    <property type="term" value="C:spliceosomal complex"/>
    <property type="evidence" value="ECO:0007669"/>
    <property type="project" value="TreeGrafter"/>
</dbReference>
<feature type="compositionally biased region" description="Basic and acidic residues" evidence="2">
    <location>
        <begin position="123"/>
        <end position="145"/>
    </location>
</feature>
<dbReference type="Pfam" id="PF01480">
    <property type="entry name" value="PWI"/>
    <property type="match status" value="1"/>
</dbReference>
<evidence type="ECO:0000259" key="3">
    <source>
        <dbReference type="PROSITE" id="PS51025"/>
    </source>
</evidence>
<name>A0A8H3ITA7_9LECA</name>
<evidence type="ECO:0000313" key="5">
    <source>
        <dbReference type="Proteomes" id="UP000664169"/>
    </source>
</evidence>
<dbReference type="GO" id="GO:0048024">
    <property type="term" value="P:regulation of mRNA splicing, via spliceosome"/>
    <property type="evidence" value="ECO:0007669"/>
    <property type="project" value="TreeGrafter"/>
</dbReference>
<dbReference type="Gene3D" id="1.20.1390.10">
    <property type="entry name" value="PWI domain"/>
    <property type="match status" value="1"/>
</dbReference>
<keyword evidence="1" id="KW-0507">mRNA processing</keyword>
<accession>A0A8H3ITA7</accession>
<dbReference type="SMART" id="SM00311">
    <property type="entry name" value="PWI"/>
    <property type="match status" value="1"/>
</dbReference>
<dbReference type="GO" id="GO:0003723">
    <property type="term" value="F:RNA binding"/>
    <property type="evidence" value="ECO:0007669"/>
    <property type="project" value="TreeGrafter"/>
</dbReference>
<dbReference type="AlphaFoldDB" id="A0A8H3ITA7"/>
<comment type="caution">
    <text evidence="4">The sequence shown here is derived from an EMBL/GenBank/DDBJ whole genome shotgun (WGS) entry which is preliminary data.</text>
</comment>
<dbReference type="InterPro" id="IPR002483">
    <property type="entry name" value="PWI_dom"/>
</dbReference>
<feature type="compositionally biased region" description="Basic and acidic residues" evidence="2">
    <location>
        <begin position="192"/>
        <end position="223"/>
    </location>
</feature>
<dbReference type="InterPro" id="IPR052225">
    <property type="entry name" value="Ser/Arg_repetitive_matrix"/>
</dbReference>
<keyword evidence="5" id="KW-1185">Reference proteome</keyword>
<dbReference type="PANTHER" id="PTHR23148">
    <property type="entry name" value="SERINE/ARGININE REGULATED NUCLEAR MATRIX PROTEIN"/>
    <property type="match status" value="1"/>
</dbReference>
<evidence type="ECO:0000256" key="2">
    <source>
        <dbReference type="SAM" id="MobiDB-lite"/>
    </source>
</evidence>
<dbReference type="InterPro" id="IPR036483">
    <property type="entry name" value="PWI_dom_sf"/>
</dbReference>
<gene>
    <name evidence="4" type="ORF">GOMPHAMPRED_006626</name>
</gene>
<organism evidence="4 5">
    <name type="scientific">Gomphillus americanus</name>
    <dbReference type="NCBI Taxonomy" id="1940652"/>
    <lineage>
        <taxon>Eukaryota</taxon>
        <taxon>Fungi</taxon>
        <taxon>Dikarya</taxon>
        <taxon>Ascomycota</taxon>
        <taxon>Pezizomycotina</taxon>
        <taxon>Lecanoromycetes</taxon>
        <taxon>OSLEUM clade</taxon>
        <taxon>Ostropomycetidae</taxon>
        <taxon>Ostropales</taxon>
        <taxon>Graphidaceae</taxon>
        <taxon>Gomphilloideae</taxon>
        <taxon>Gomphillus</taxon>
    </lineage>
</organism>
<feature type="compositionally biased region" description="Basic residues" evidence="2">
    <location>
        <begin position="349"/>
        <end position="365"/>
    </location>
</feature>
<dbReference type="OrthoDB" id="163257at2759"/>
<dbReference type="EMBL" id="CAJPDQ010000046">
    <property type="protein sequence ID" value="CAF9932635.1"/>
    <property type="molecule type" value="Genomic_DNA"/>
</dbReference>
<evidence type="ECO:0000313" key="4">
    <source>
        <dbReference type="EMBL" id="CAF9932635.1"/>
    </source>
</evidence>
<dbReference type="SUPFAM" id="SSF101233">
    <property type="entry name" value="PWI domain"/>
    <property type="match status" value="1"/>
</dbReference>
<sequence length="414" mass="48128">MTSTKDAKLLRQTKFPAEFNQKVDMKKVNVEVMKKWIAGKISEILGNEDDVVIELCFNLLEESRFPDIKDLQIKLTGFLDKDTPKFCKELWNLCLSAQSNAQGVPKELLEAKKMELMQEKIESEKAAEVARKRKETDQARERTIDNMRQNEGNERNRGTGRPFGRDGLNGKASPRGVSRSPPRRYSGSSPPRRREGNYRDWGRRDRDLYVPRGRPDRYDDRRYQRSPSSDRQPSPKRRRRASSPSPPRNNTASYARRKENTRADRVRSRSRSRSRSPPGRGTRKRADLSSTRSRSPPPHRDRRRQSSSSSASEAHPQTHSRSRSPPAKNSSKQVSPPDDTRRNTSSSRSRSRTPKREERKKRHRSLERYAPAATRRRRNTSSSVSEREEKKPRRHQERDGNRDVMDFESARHDD</sequence>
<feature type="compositionally biased region" description="Basic and acidic residues" evidence="2">
    <location>
        <begin position="256"/>
        <end position="267"/>
    </location>
</feature>
<reference evidence="4" key="1">
    <citation type="submission" date="2021-03" db="EMBL/GenBank/DDBJ databases">
        <authorList>
            <person name="Tagirdzhanova G."/>
        </authorList>
    </citation>
    <scope>NUCLEOTIDE SEQUENCE</scope>
</reference>
<dbReference type="PANTHER" id="PTHR23148:SF0">
    <property type="entry name" value="SERINE_ARGININE REPETITIVE MATRIX PROTEIN 1"/>
    <property type="match status" value="1"/>
</dbReference>
<evidence type="ECO:0000256" key="1">
    <source>
        <dbReference type="ARBA" id="ARBA00022664"/>
    </source>
</evidence>
<dbReference type="PROSITE" id="PS51025">
    <property type="entry name" value="PWI"/>
    <property type="match status" value="1"/>
</dbReference>
<dbReference type="GO" id="GO:0006397">
    <property type="term" value="P:mRNA processing"/>
    <property type="evidence" value="ECO:0007669"/>
    <property type="project" value="UniProtKB-KW"/>
</dbReference>
<feature type="region of interest" description="Disordered" evidence="2">
    <location>
        <begin position="123"/>
        <end position="414"/>
    </location>
</feature>
<feature type="domain" description="PWI" evidence="3">
    <location>
        <begin position="12"/>
        <end position="111"/>
    </location>
</feature>
<feature type="compositionally biased region" description="Basic and acidic residues" evidence="2">
    <location>
        <begin position="385"/>
        <end position="414"/>
    </location>
</feature>
<feature type="compositionally biased region" description="Low complexity" evidence="2">
    <location>
        <begin position="173"/>
        <end position="190"/>
    </location>
</feature>